<dbReference type="Gene3D" id="3.40.710.10">
    <property type="entry name" value="DD-peptidase/beta-lactamase superfamily"/>
    <property type="match status" value="1"/>
</dbReference>
<evidence type="ECO:0000259" key="1">
    <source>
        <dbReference type="Pfam" id="PF00144"/>
    </source>
</evidence>
<reference evidence="2 3" key="1">
    <citation type="submission" date="2017-02" db="EMBL/GenBank/DDBJ databases">
        <title>The new phylogeny of genus Mycobacterium.</title>
        <authorList>
            <person name="Tortoli E."/>
            <person name="Trovato A."/>
            <person name="Cirillo D.M."/>
        </authorList>
    </citation>
    <scope>NUCLEOTIDE SEQUENCE [LARGE SCALE GENOMIC DNA]</scope>
    <source>
        <strain evidence="2 3">DSM 44338</strain>
    </source>
</reference>
<keyword evidence="3" id="KW-1185">Reference proteome</keyword>
<dbReference type="EMBL" id="MVIM01000003">
    <property type="protein sequence ID" value="ORB66848.1"/>
    <property type="molecule type" value="Genomic_DNA"/>
</dbReference>
<dbReference type="SUPFAM" id="SSF56601">
    <property type="entry name" value="beta-lactamase/transpeptidase-like"/>
    <property type="match status" value="1"/>
</dbReference>
<gene>
    <name evidence="2" type="ORF">BST47_07120</name>
</gene>
<keyword evidence="2" id="KW-0378">Hydrolase</keyword>
<dbReference type="eggNOG" id="COG1680">
    <property type="taxonomic scope" value="Bacteria"/>
</dbReference>
<dbReference type="AlphaFoldDB" id="A0A1X0JVF7"/>
<feature type="domain" description="Beta-lactamase-related" evidence="1">
    <location>
        <begin position="25"/>
        <end position="394"/>
    </location>
</feature>
<proteinExistence type="predicted"/>
<dbReference type="InterPro" id="IPR012338">
    <property type="entry name" value="Beta-lactam/transpept-like"/>
</dbReference>
<name>A0A1X0JVF7_9MYCO</name>
<dbReference type="RefSeq" id="WP_083124712.1">
    <property type="nucleotide sequence ID" value="NZ_MVIM01000003.1"/>
</dbReference>
<dbReference type="InterPro" id="IPR001466">
    <property type="entry name" value="Beta-lactam-related"/>
</dbReference>
<comment type="caution">
    <text evidence="2">The sequence shown here is derived from an EMBL/GenBank/DDBJ whole genome shotgun (WGS) entry which is preliminary data.</text>
</comment>
<accession>A0A1X0JVF7</accession>
<dbReference type="GO" id="GO:0016787">
    <property type="term" value="F:hydrolase activity"/>
    <property type="evidence" value="ECO:0007669"/>
    <property type="project" value="UniProtKB-KW"/>
</dbReference>
<dbReference type="OrthoDB" id="9809635at2"/>
<dbReference type="Pfam" id="PF00144">
    <property type="entry name" value="Beta-lactamase"/>
    <property type="match status" value="1"/>
</dbReference>
<protein>
    <submittedName>
        <fullName evidence="2">EstA family serine hydrolase</fullName>
    </submittedName>
</protein>
<dbReference type="InterPro" id="IPR052907">
    <property type="entry name" value="Beta-lactamase/esterase"/>
</dbReference>
<dbReference type="PANTHER" id="PTHR43319:SF3">
    <property type="entry name" value="BETA-LACTAMASE-RELATED DOMAIN-CONTAINING PROTEIN"/>
    <property type="match status" value="1"/>
</dbReference>
<dbReference type="STRING" id="75922.BST47_07120"/>
<sequence length="412" mass="43966">MAQKTGVAAELVCGEVDEGYGKVADAFRLNMAGGAEIGAALTIYRDGRKVVDLWGGFRNGATRAPWTNDTLVNTFSTTKGVAALAVARAVSRGLLDYDARVADYWPAFAQGGKESVTVRQLLAHQAGLPVIKPLLTLADIAVPERLSERLAAQPPAWPPGTRHGYHGVTLGWYASELIRHVDPERRTLGRYFAEEIARPLGLDFHIGLPDWIDRDRVAHLHVPSQVATLLHLHVLPPRLAAAWFIPMTLTAQAGVAFEGANGLSTFNREDVRVVEIPAANGTGTAESVAKLYGDAAIGGSKIGLTPEVFAALTAPPVYPTKGLRDKVLHVDTSFSLGFGRPIPNSAKYVIGSSDKAFGAPGAGGSVGFADPDTGVGFGYVMNKLGFHLISDPRALRLRQALFRDVLGARPQR</sequence>
<dbReference type="PANTHER" id="PTHR43319">
    <property type="entry name" value="BETA-LACTAMASE-RELATED"/>
    <property type="match status" value="1"/>
</dbReference>
<evidence type="ECO:0000313" key="2">
    <source>
        <dbReference type="EMBL" id="ORB66848.1"/>
    </source>
</evidence>
<organism evidence="2 3">
    <name type="scientific">Mycolicibacterium tusciae</name>
    <dbReference type="NCBI Taxonomy" id="75922"/>
    <lineage>
        <taxon>Bacteria</taxon>
        <taxon>Bacillati</taxon>
        <taxon>Actinomycetota</taxon>
        <taxon>Actinomycetes</taxon>
        <taxon>Mycobacteriales</taxon>
        <taxon>Mycobacteriaceae</taxon>
        <taxon>Mycolicibacterium</taxon>
    </lineage>
</organism>
<evidence type="ECO:0000313" key="3">
    <source>
        <dbReference type="Proteomes" id="UP000192411"/>
    </source>
</evidence>
<dbReference type="Proteomes" id="UP000192411">
    <property type="component" value="Unassembled WGS sequence"/>
</dbReference>